<dbReference type="EMBL" id="JACDQQ010001589">
    <property type="protein sequence ID" value="MBA0086590.1"/>
    <property type="molecule type" value="Genomic_DNA"/>
</dbReference>
<accession>A0A7V8NSU1</accession>
<name>A0A7V8NSU1_9BACT</name>
<dbReference type="InterPro" id="IPR002525">
    <property type="entry name" value="Transp_IS110-like_N"/>
</dbReference>
<dbReference type="InterPro" id="IPR003346">
    <property type="entry name" value="Transposase_20"/>
</dbReference>
<reference evidence="4" key="1">
    <citation type="submission" date="2020-06" db="EMBL/GenBank/DDBJ databases">
        <title>Legume-microbial interactions unlock mineral nutrients during tropical forest succession.</title>
        <authorList>
            <person name="Epihov D.Z."/>
        </authorList>
    </citation>
    <scope>NUCLEOTIDE SEQUENCE [LARGE SCALE GENOMIC DNA]</scope>
    <source>
        <strain evidence="4">Pan2503</strain>
    </source>
</reference>
<organism evidence="4 5">
    <name type="scientific">Candidatus Acidiferrum panamense</name>
    <dbReference type="NCBI Taxonomy" id="2741543"/>
    <lineage>
        <taxon>Bacteria</taxon>
        <taxon>Pseudomonadati</taxon>
        <taxon>Acidobacteriota</taxon>
        <taxon>Terriglobia</taxon>
        <taxon>Candidatus Acidiferrales</taxon>
        <taxon>Candidatus Acidiferrum</taxon>
    </lineage>
</organism>
<dbReference type="NCBIfam" id="NF033542">
    <property type="entry name" value="transpos_IS110"/>
    <property type="match status" value="1"/>
</dbReference>
<proteinExistence type="predicted"/>
<evidence type="ECO:0000313" key="5">
    <source>
        <dbReference type="Proteomes" id="UP000567293"/>
    </source>
</evidence>
<dbReference type="Proteomes" id="UP000567293">
    <property type="component" value="Unassembled WGS sequence"/>
</dbReference>
<dbReference type="PANTHER" id="PTHR33055">
    <property type="entry name" value="TRANSPOSASE FOR INSERTION SEQUENCE ELEMENT IS1111A"/>
    <property type="match status" value="1"/>
</dbReference>
<dbReference type="GO" id="GO:0003677">
    <property type="term" value="F:DNA binding"/>
    <property type="evidence" value="ECO:0007669"/>
    <property type="project" value="InterPro"/>
</dbReference>
<dbReference type="PANTHER" id="PTHR33055:SF15">
    <property type="entry name" value="TRANSPOSASE-RELATED"/>
    <property type="match status" value="1"/>
</dbReference>
<comment type="caution">
    <text evidence="4">The sequence shown here is derived from an EMBL/GenBank/DDBJ whole genome shotgun (WGS) entry which is preliminary data.</text>
</comment>
<gene>
    <name evidence="4" type="ORF">HRJ53_16540</name>
</gene>
<dbReference type="GO" id="GO:0006313">
    <property type="term" value="P:DNA transposition"/>
    <property type="evidence" value="ECO:0007669"/>
    <property type="project" value="InterPro"/>
</dbReference>
<feature type="coiled-coil region" evidence="1">
    <location>
        <begin position="187"/>
        <end position="214"/>
    </location>
</feature>
<feature type="domain" description="Transposase IS110-like N-terminal" evidence="2">
    <location>
        <begin position="7"/>
        <end position="151"/>
    </location>
</feature>
<dbReference type="GO" id="GO:0004803">
    <property type="term" value="F:transposase activity"/>
    <property type="evidence" value="ECO:0007669"/>
    <property type="project" value="InterPro"/>
</dbReference>
<dbReference type="Pfam" id="PF02371">
    <property type="entry name" value="Transposase_20"/>
    <property type="match status" value="1"/>
</dbReference>
<evidence type="ECO:0000259" key="3">
    <source>
        <dbReference type="Pfam" id="PF02371"/>
    </source>
</evidence>
<dbReference type="Pfam" id="PF01548">
    <property type="entry name" value="DEDD_Tnp_IS110"/>
    <property type="match status" value="1"/>
</dbReference>
<dbReference type="InterPro" id="IPR047650">
    <property type="entry name" value="Transpos_IS110"/>
</dbReference>
<sequence>MSKLRFVGLDVHAETIAVAVAETAGEIRSLGVIPNRLESVRKLIQKLGPVQNLRACYEAGPTGYVLYWQLTQMGVACEVIAPSLIPTKAGDRVKTDRRDAEKLVRCYRVGELTPVWVPDADHEALRDLVRAREAAKKDQLRHRHRLGKFLLRHGKRPTDAGKAWTQKYLNWIRIHVHFEQPALEAALQHYREEVDHIAERLAQLEQAIDEAVKQAPPEIRAVIEALQALRGVAQTTAATVVAELGSLSRFASPSQLMGYSGLVSREHSSGNRVQRGAITKSGNAHLRRVLVEAAWAYRHRPNVQGQVLRRQKSLALSEEAKQIAWKAQQRLHKRFTRLTARDKQNNVVAVAIARELLGFMWAIAVHTEAQHKQAKAA</sequence>
<protein>
    <submittedName>
        <fullName evidence="4">IS110 family transposase</fullName>
    </submittedName>
</protein>
<keyword evidence="5" id="KW-1185">Reference proteome</keyword>
<evidence type="ECO:0000259" key="2">
    <source>
        <dbReference type="Pfam" id="PF01548"/>
    </source>
</evidence>
<dbReference type="AlphaFoldDB" id="A0A7V8NSU1"/>
<feature type="domain" description="Transposase IS116/IS110/IS902 C-terminal" evidence="3">
    <location>
        <begin position="224"/>
        <end position="300"/>
    </location>
</feature>
<evidence type="ECO:0000313" key="4">
    <source>
        <dbReference type="EMBL" id="MBA0086590.1"/>
    </source>
</evidence>
<keyword evidence="1" id="KW-0175">Coiled coil</keyword>
<evidence type="ECO:0000256" key="1">
    <source>
        <dbReference type="SAM" id="Coils"/>
    </source>
</evidence>